<evidence type="ECO:0000313" key="3">
    <source>
        <dbReference type="EMBL" id="SZX76590.1"/>
    </source>
</evidence>
<feature type="compositionally biased region" description="Low complexity" evidence="1">
    <location>
        <begin position="383"/>
        <end position="394"/>
    </location>
</feature>
<gene>
    <name evidence="3" type="ORF">BQ4739_LOCUS16971</name>
    <name evidence="2" type="ORF">BQ4739_LOCUS5880</name>
</gene>
<evidence type="ECO:0000313" key="4">
    <source>
        <dbReference type="Proteomes" id="UP000256970"/>
    </source>
</evidence>
<feature type="region of interest" description="Disordered" evidence="1">
    <location>
        <begin position="427"/>
        <end position="474"/>
    </location>
</feature>
<feature type="compositionally biased region" description="Low complexity" evidence="1">
    <location>
        <begin position="134"/>
        <end position="154"/>
    </location>
</feature>
<dbReference type="EMBL" id="FNXT01001262">
    <property type="protein sequence ID" value="SZX76590.1"/>
    <property type="molecule type" value="Genomic_DNA"/>
</dbReference>
<evidence type="ECO:0000313" key="2">
    <source>
        <dbReference type="EMBL" id="SZX65453.1"/>
    </source>
</evidence>
<protein>
    <submittedName>
        <fullName evidence="3">Uncharacterized protein</fullName>
    </submittedName>
</protein>
<dbReference type="EMBL" id="FNXT01000638">
    <property type="protein sequence ID" value="SZX65453.1"/>
    <property type="molecule type" value="Genomic_DNA"/>
</dbReference>
<reference evidence="3 4" key="1">
    <citation type="submission" date="2016-10" db="EMBL/GenBank/DDBJ databases">
        <authorList>
            <person name="Cai Z."/>
        </authorList>
    </citation>
    <scope>NUCLEOTIDE SEQUENCE [LARGE SCALE GENOMIC DNA]</scope>
</reference>
<feature type="compositionally biased region" description="Low complexity" evidence="1">
    <location>
        <begin position="427"/>
        <end position="451"/>
    </location>
</feature>
<evidence type="ECO:0000256" key="1">
    <source>
        <dbReference type="SAM" id="MobiDB-lite"/>
    </source>
</evidence>
<keyword evidence="4" id="KW-1185">Reference proteome</keyword>
<sequence length="504" mass="53779">MKGLHGCRSAAAGSRYRCCRIFRRSCWRACWLRWLQGCWCPGSPCRRTRRSTAQCCRCHAFNQAQQEAADAHNEHLGESWGGVVRRCSGVLDAAVQKQLAPPGHELLELLCQLLDGQQQQQQQQGADGRGGARGSSSEEGCTAAGVAAGDADVSSSSSSQMEALRQLVWQWQPSLQLCRHLQQQQQQEPDGSSSSAEGAGYEASAQLIQCLCAEACSAVTMLVLSDVKTPPYAAQALLQPSQNRARTVNSAGLAAEVLSSAASTQQLFRQQREQHMRKNIMQQQLPVELEQGWQHSEQQLPAAALAEQLRVLGGALVLRFVASARAAGGPAWQGEVPLQAVVLLGALEQLQGLALVAVRQQDVQQALQAARAAAAADDDDGQQHSWQQQQQQQQQAAPNNDMLLLVQKLLDIVQLTRQFAEVNAALNSSSNAGSPSSKSPSSSSSSSSSSAQPLSCEQLFSPGGPVHALHPEPATLGGWSQLAAAATRTASSGCCNVMRQAQPG</sequence>
<proteinExistence type="predicted"/>
<name>A0A383WGQ3_TETOB</name>
<dbReference type="Proteomes" id="UP000256970">
    <property type="component" value="Unassembled WGS sequence"/>
</dbReference>
<feature type="region of interest" description="Disordered" evidence="1">
    <location>
        <begin position="374"/>
        <end position="394"/>
    </location>
</feature>
<feature type="region of interest" description="Disordered" evidence="1">
    <location>
        <begin position="122"/>
        <end position="154"/>
    </location>
</feature>
<dbReference type="AlphaFoldDB" id="A0A383WGQ3"/>
<accession>A0A383WGQ3</accession>
<organism evidence="3 4">
    <name type="scientific">Tetradesmus obliquus</name>
    <name type="common">Green alga</name>
    <name type="synonym">Acutodesmus obliquus</name>
    <dbReference type="NCBI Taxonomy" id="3088"/>
    <lineage>
        <taxon>Eukaryota</taxon>
        <taxon>Viridiplantae</taxon>
        <taxon>Chlorophyta</taxon>
        <taxon>core chlorophytes</taxon>
        <taxon>Chlorophyceae</taxon>
        <taxon>CS clade</taxon>
        <taxon>Sphaeropleales</taxon>
        <taxon>Scenedesmaceae</taxon>
        <taxon>Tetradesmus</taxon>
    </lineage>
</organism>